<comment type="caution">
    <text evidence="1">The sequence shown here is derived from an EMBL/GenBank/DDBJ whole genome shotgun (WGS) entry which is preliminary data.</text>
</comment>
<organism evidence="1 2">
    <name type="scientific">Meloidogyne graminicola</name>
    <dbReference type="NCBI Taxonomy" id="189291"/>
    <lineage>
        <taxon>Eukaryota</taxon>
        <taxon>Metazoa</taxon>
        <taxon>Ecdysozoa</taxon>
        <taxon>Nematoda</taxon>
        <taxon>Chromadorea</taxon>
        <taxon>Rhabditida</taxon>
        <taxon>Tylenchina</taxon>
        <taxon>Tylenchomorpha</taxon>
        <taxon>Tylenchoidea</taxon>
        <taxon>Meloidogynidae</taxon>
        <taxon>Meloidogyninae</taxon>
        <taxon>Meloidogyne</taxon>
    </lineage>
</organism>
<evidence type="ECO:0000313" key="2">
    <source>
        <dbReference type="Proteomes" id="UP000605970"/>
    </source>
</evidence>
<protein>
    <submittedName>
        <fullName evidence="1">Uncharacterized protein</fullName>
    </submittedName>
</protein>
<evidence type="ECO:0000313" key="1">
    <source>
        <dbReference type="EMBL" id="KAF7635435.1"/>
    </source>
</evidence>
<dbReference type="AlphaFoldDB" id="A0A8S9ZQ83"/>
<proteinExistence type="predicted"/>
<name>A0A8S9ZQ83_9BILA</name>
<sequence>MKGEGTTTTSNILPEELNNYFEINTTWEGKIFVSCKIPVNYEHSKRQMKEEKCGITFDLDSEIVSQLKEHLKDYHLINISNSNEENDSEEDQEYKRRSNKKALIWQNYTINNVNGEKIAYCNLNDKNGNKCEKNFRVLTNSNISIKYHFAHDHIYGLKNSKL</sequence>
<gene>
    <name evidence="1" type="ORF">Mgra_00005112</name>
</gene>
<dbReference type="Proteomes" id="UP000605970">
    <property type="component" value="Unassembled WGS sequence"/>
</dbReference>
<accession>A0A8S9ZQ83</accession>
<dbReference type="EMBL" id="JABEBT010000042">
    <property type="protein sequence ID" value="KAF7635435.1"/>
    <property type="molecule type" value="Genomic_DNA"/>
</dbReference>
<reference evidence="1" key="1">
    <citation type="journal article" date="2020" name="Ecol. Evol.">
        <title>Genome structure and content of the rice root-knot nematode (Meloidogyne graminicola).</title>
        <authorList>
            <person name="Phan N.T."/>
            <person name="Danchin E.G.J."/>
            <person name="Klopp C."/>
            <person name="Perfus-Barbeoch L."/>
            <person name="Kozlowski D.K."/>
            <person name="Koutsovoulos G.D."/>
            <person name="Lopez-Roques C."/>
            <person name="Bouchez O."/>
            <person name="Zahm M."/>
            <person name="Besnard G."/>
            <person name="Bellafiore S."/>
        </authorList>
    </citation>
    <scope>NUCLEOTIDE SEQUENCE</scope>
    <source>
        <strain evidence="1">VN-18</strain>
    </source>
</reference>
<keyword evidence="2" id="KW-1185">Reference proteome</keyword>